<dbReference type="InterPro" id="IPR036691">
    <property type="entry name" value="Endo/exonu/phosph_ase_sf"/>
</dbReference>
<accession>A0A5M8IBI9</accession>
<keyword evidence="3" id="KW-0255">Endonuclease</keyword>
<feature type="domain" description="Endonuclease/exonuclease/phosphatase" evidence="2">
    <location>
        <begin position="36"/>
        <end position="339"/>
    </location>
</feature>
<dbReference type="Proteomes" id="UP000327458">
    <property type="component" value="Unassembled WGS sequence"/>
</dbReference>
<dbReference type="Pfam" id="PF19580">
    <property type="entry name" value="Exo_endo_phos_3"/>
    <property type="match status" value="1"/>
</dbReference>
<reference evidence="3 4" key="1">
    <citation type="submission" date="2019-07" db="EMBL/GenBank/DDBJ databases">
        <title>Draft genome Sequence of Chlorobium phaeovibrioides sp. strain PhvTcv-s14, from the Phylum Chlorobi.</title>
        <authorList>
            <person name="Babenko V."/>
            <person name="Boldyreva D."/>
            <person name="Kanygina A."/>
            <person name="Selezneva O."/>
            <person name="Akopiyan T."/>
            <person name="Lunina O."/>
        </authorList>
    </citation>
    <scope>NUCLEOTIDE SEQUENCE [LARGE SCALE GENOMIC DNA]</scope>
    <source>
        <strain evidence="3 4">GrTcv12</strain>
    </source>
</reference>
<dbReference type="GO" id="GO:0004519">
    <property type="term" value="F:endonuclease activity"/>
    <property type="evidence" value="ECO:0007669"/>
    <property type="project" value="UniProtKB-KW"/>
</dbReference>
<evidence type="ECO:0000313" key="3">
    <source>
        <dbReference type="EMBL" id="KAA6232377.1"/>
    </source>
</evidence>
<feature type="signal peptide" evidence="1">
    <location>
        <begin position="1"/>
        <end position="24"/>
    </location>
</feature>
<comment type="caution">
    <text evidence="3">The sequence shown here is derived from an EMBL/GenBank/DDBJ whole genome shotgun (WGS) entry which is preliminary data.</text>
</comment>
<feature type="chain" id="PRO_5024455067" evidence="1">
    <location>
        <begin position="25"/>
        <end position="342"/>
    </location>
</feature>
<dbReference type="EMBL" id="VMRG01000001">
    <property type="protein sequence ID" value="KAA6232377.1"/>
    <property type="molecule type" value="Genomic_DNA"/>
</dbReference>
<keyword evidence="3" id="KW-0540">Nuclease</keyword>
<proteinExistence type="predicted"/>
<dbReference type="Gene3D" id="3.60.10.10">
    <property type="entry name" value="Endonuclease/exonuclease/phosphatase"/>
    <property type="match status" value="1"/>
</dbReference>
<dbReference type="PANTHER" id="PTHR42834:SF1">
    <property type="entry name" value="ENDONUCLEASE_EXONUCLEASE_PHOSPHATASE FAMILY PROTEIN (AFU_ORTHOLOGUE AFUA_3G09210)"/>
    <property type="match status" value="1"/>
</dbReference>
<evidence type="ECO:0000259" key="2">
    <source>
        <dbReference type="Pfam" id="PF19580"/>
    </source>
</evidence>
<protein>
    <submittedName>
        <fullName evidence="3">Endonuclease/exonuclease/phosphatase family protein</fullName>
    </submittedName>
</protein>
<sequence length="342" mass="38907">MQKIYSLLFLALLLFISHPFVSKANQPETEPLVFMWWNLENLFDTLDDPSTNDSDFTPSGKLHWTEKKLKLKQLRIAFVISAIEKHPDYRRFPDIVAVCEVENEAVLKATMAKVPKVHYKTLHHDSPDIRGIDVGLAYNPKTLAPTGMKTYCVPLEGRPTRDIVVAGFTAGGRPLHLVLNHWPSRAFDTRWTEKKRIAAATVARAIVDSLLQRNPQADIILMGDFNDEPGDRSLKETLGSSFSREQVLSEPDTYLYNCWDGHDGEGSYRYRGHWEQIDQMLVSSGMLQKSGLRLDSKPFSCFAISPMFPSNSKYPWRTYEKGKYSGGYSDHLPLLLKVRTSP</sequence>
<name>A0A5M8IBI9_CHLPH</name>
<dbReference type="GO" id="GO:0004527">
    <property type="term" value="F:exonuclease activity"/>
    <property type="evidence" value="ECO:0007669"/>
    <property type="project" value="UniProtKB-KW"/>
</dbReference>
<dbReference type="InterPro" id="IPR005135">
    <property type="entry name" value="Endo/exonuclease/phosphatase"/>
</dbReference>
<evidence type="ECO:0000313" key="4">
    <source>
        <dbReference type="Proteomes" id="UP000327458"/>
    </source>
</evidence>
<dbReference type="SUPFAM" id="SSF56219">
    <property type="entry name" value="DNase I-like"/>
    <property type="match status" value="1"/>
</dbReference>
<keyword evidence="3" id="KW-0269">Exonuclease</keyword>
<keyword evidence="3" id="KW-0378">Hydrolase</keyword>
<evidence type="ECO:0000256" key="1">
    <source>
        <dbReference type="SAM" id="SignalP"/>
    </source>
</evidence>
<keyword evidence="1" id="KW-0732">Signal</keyword>
<dbReference type="AlphaFoldDB" id="A0A5M8IBI9"/>
<organism evidence="3 4">
    <name type="scientific">Chlorobium phaeovibrioides</name>
    <dbReference type="NCBI Taxonomy" id="1094"/>
    <lineage>
        <taxon>Bacteria</taxon>
        <taxon>Pseudomonadati</taxon>
        <taxon>Chlorobiota</taxon>
        <taxon>Chlorobiia</taxon>
        <taxon>Chlorobiales</taxon>
        <taxon>Chlorobiaceae</taxon>
        <taxon>Chlorobium/Pelodictyon group</taxon>
        <taxon>Chlorobium</taxon>
    </lineage>
</organism>
<dbReference type="PANTHER" id="PTHR42834">
    <property type="entry name" value="ENDONUCLEASE/EXONUCLEASE/PHOSPHATASE FAMILY PROTEIN (AFU_ORTHOLOGUE AFUA_3G09210)"/>
    <property type="match status" value="1"/>
</dbReference>
<gene>
    <name evidence="3" type="ORF">FP507_04205</name>
</gene>